<evidence type="ECO:0000313" key="3">
    <source>
        <dbReference type="Proteomes" id="UP000509594"/>
    </source>
</evidence>
<keyword evidence="1" id="KW-0472">Membrane</keyword>
<protein>
    <recommendedName>
        <fullName evidence="4">DUF3566 domain-containing protein</fullName>
    </recommendedName>
</protein>
<dbReference type="AlphaFoldDB" id="A0A7D5EG90"/>
<evidence type="ECO:0008006" key="4">
    <source>
        <dbReference type="Google" id="ProtNLM"/>
    </source>
</evidence>
<proteinExistence type="predicted"/>
<dbReference type="RefSeq" id="WP_176965769.1">
    <property type="nucleotide sequence ID" value="NZ_CP058215.1"/>
</dbReference>
<dbReference type="EMBL" id="CP058215">
    <property type="protein sequence ID" value="QLC50714.1"/>
    <property type="molecule type" value="Genomic_DNA"/>
</dbReference>
<keyword evidence="1" id="KW-0812">Transmembrane</keyword>
<organism evidence="2 3">
    <name type="scientific">Methanolobus zinderi</name>
    <dbReference type="NCBI Taxonomy" id="536044"/>
    <lineage>
        <taxon>Archaea</taxon>
        <taxon>Methanobacteriati</taxon>
        <taxon>Methanobacteriota</taxon>
        <taxon>Stenosarchaea group</taxon>
        <taxon>Methanomicrobia</taxon>
        <taxon>Methanosarcinales</taxon>
        <taxon>Methanosarcinaceae</taxon>
        <taxon>Methanolobus</taxon>
    </lineage>
</organism>
<dbReference type="OrthoDB" id="125693at2157"/>
<sequence>MVERMAIVNSIGVVSLGKVVGLIYALFGLIIGAFVTLFSLLGAVAAQGLGFSGAMSIFFGIGSIILVPIFYGIMGFVIGVLVAWFYNLIAGWIGGIEVEVKVE</sequence>
<accession>A0A7D5EG90</accession>
<keyword evidence="1" id="KW-1133">Transmembrane helix</keyword>
<dbReference type="KEGG" id="mzi:HWN40_10970"/>
<gene>
    <name evidence="2" type="ORF">HWN40_10970</name>
</gene>
<feature type="transmembrane region" description="Helical" evidence="1">
    <location>
        <begin position="22"/>
        <end position="45"/>
    </location>
</feature>
<keyword evidence="3" id="KW-1185">Reference proteome</keyword>
<dbReference type="GeneID" id="55822203"/>
<evidence type="ECO:0000313" key="2">
    <source>
        <dbReference type="EMBL" id="QLC50714.1"/>
    </source>
</evidence>
<evidence type="ECO:0000256" key="1">
    <source>
        <dbReference type="SAM" id="Phobius"/>
    </source>
</evidence>
<name>A0A7D5EG90_9EURY</name>
<dbReference type="Proteomes" id="UP000509594">
    <property type="component" value="Chromosome"/>
</dbReference>
<feature type="transmembrane region" description="Helical" evidence="1">
    <location>
        <begin position="57"/>
        <end position="86"/>
    </location>
</feature>
<reference evidence="2 3" key="1">
    <citation type="submission" date="2020-06" db="EMBL/GenBank/DDBJ databases">
        <title>Methanolobus halotolerans sp. nov., isolated from a saline lake Tus in Siberia.</title>
        <authorList>
            <person name="Shen Y."/>
            <person name="Chen S.-C."/>
            <person name="Lai M.-C."/>
            <person name="Huang H.-H."/>
            <person name="Chiu H.-H."/>
            <person name="Tang S.-L."/>
            <person name="Rogozin D.Y."/>
            <person name="Degermendzhy A.G."/>
        </authorList>
    </citation>
    <scope>NUCLEOTIDE SEQUENCE [LARGE SCALE GENOMIC DNA]</scope>
    <source>
        <strain evidence="2 3">DSM 21339</strain>
    </source>
</reference>